<gene>
    <name evidence="1" type="ORF">GQ55_7G314300</name>
</gene>
<dbReference type="Gramene" id="PUZ49286">
    <property type="protein sequence ID" value="PUZ49286"/>
    <property type="gene ID" value="GQ55_7G314300"/>
</dbReference>
<organism evidence="1 2">
    <name type="scientific">Panicum hallii var. hallii</name>
    <dbReference type="NCBI Taxonomy" id="1504633"/>
    <lineage>
        <taxon>Eukaryota</taxon>
        <taxon>Viridiplantae</taxon>
        <taxon>Streptophyta</taxon>
        <taxon>Embryophyta</taxon>
        <taxon>Tracheophyta</taxon>
        <taxon>Spermatophyta</taxon>
        <taxon>Magnoliopsida</taxon>
        <taxon>Liliopsida</taxon>
        <taxon>Poales</taxon>
        <taxon>Poaceae</taxon>
        <taxon>PACMAD clade</taxon>
        <taxon>Panicoideae</taxon>
        <taxon>Panicodae</taxon>
        <taxon>Paniceae</taxon>
        <taxon>Panicinae</taxon>
        <taxon>Panicum</taxon>
        <taxon>Panicum sect. Panicum</taxon>
    </lineage>
</organism>
<evidence type="ECO:0000313" key="2">
    <source>
        <dbReference type="Proteomes" id="UP000244336"/>
    </source>
</evidence>
<reference evidence="1 2" key="1">
    <citation type="submission" date="2018-04" db="EMBL/GenBank/DDBJ databases">
        <title>WGS assembly of Panicum hallii var. hallii HAL2.</title>
        <authorList>
            <person name="Lovell J."/>
            <person name="Jenkins J."/>
            <person name="Lowry D."/>
            <person name="Mamidi S."/>
            <person name="Sreedasyam A."/>
            <person name="Weng X."/>
            <person name="Barry K."/>
            <person name="Bonette J."/>
            <person name="Campitelli B."/>
            <person name="Daum C."/>
            <person name="Gordon S."/>
            <person name="Gould B."/>
            <person name="Lipzen A."/>
            <person name="MacQueen A."/>
            <person name="Palacio-Mejia J."/>
            <person name="Plott C."/>
            <person name="Shakirov E."/>
            <person name="Shu S."/>
            <person name="Yoshinaga Y."/>
            <person name="Zane M."/>
            <person name="Rokhsar D."/>
            <person name="Grimwood J."/>
            <person name="Schmutz J."/>
            <person name="Juenger T."/>
        </authorList>
    </citation>
    <scope>NUCLEOTIDE SEQUENCE [LARGE SCALE GENOMIC DNA]</scope>
    <source>
        <strain evidence="2">cv. HAL2</strain>
    </source>
</reference>
<evidence type="ECO:0000313" key="1">
    <source>
        <dbReference type="EMBL" id="PUZ49286.1"/>
    </source>
</evidence>
<proteinExistence type="predicted"/>
<dbReference type="OrthoDB" id="693071at2759"/>
<sequence>MWAAIWRTRNKMAIEKSFPNHPIDVVYAAISFMQQQRWWRLLKPGDAEKLAGAREALKTWLENYSPVHSIPTDIIEI</sequence>
<dbReference type="Proteomes" id="UP000244336">
    <property type="component" value="Chromosome 7"/>
</dbReference>
<dbReference type="EMBL" id="CM009755">
    <property type="protein sequence ID" value="PUZ49286.1"/>
    <property type="molecule type" value="Genomic_DNA"/>
</dbReference>
<name>A0A2T7D112_9POAL</name>
<keyword evidence="2" id="KW-1185">Reference proteome</keyword>
<dbReference type="AlphaFoldDB" id="A0A2T7D112"/>
<protein>
    <submittedName>
        <fullName evidence="1">Uncharacterized protein</fullName>
    </submittedName>
</protein>
<accession>A0A2T7D112</accession>